<dbReference type="Proteomes" id="UP001156389">
    <property type="component" value="Unassembled WGS sequence"/>
</dbReference>
<feature type="transmembrane region" description="Helical" evidence="1">
    <location>
        <begin position="52"/>
        <end position="68"/>
    </location>
</feature>
<accession>A0ABT2JXW9</accession>
<keyword evidence="3" id="KW-1185">Reference proteome</keyword>
<evidence type="ECO:0000256" key="1">
    <source>
        <dbReference type="SAM" id="Phobius"/>
    </source>
</evidence>
<keyword evidence="1" id="KW-0472">Membrane</keyword>
<protein>
    <recommendedName>
        <fullName evidence="4">Integral membrane protein</fullName>
    </recommendedName>
</protein>
<proteinExistence type="predicted"/>
<feature type="transmembrane region" description="Helical" evidence="1">
    <location>
        <begin position="80"/>
        <end position="97"/>
    </location>
</feature>
<dbReference type="RefSeq" id="WP_260220074.1">
    <property type="nucleotide sequence ID" value="NZ_JAJAGO010000011.1"/>
</dbReference>
<organism evidence="2 3">
    <name type="scientific">Streptomyces gossypii</name>
    <dbReference type="NCBI Taxonomy" id="2883101"/>
    <lineage>
        <taxon>Bacteria</taxon>
        <taxon>Bacillati</taxon>
        <taxon>Actinomycetota</taxon>
        <taxon>Actinomycetes</taxon>
        <taxon>Kitasatosporales</taxon>
        <taxon>Streptomycetaceae</taxon>
        <taxon>Streptomyces</taxon>
    </lineage>
</organism>
<keyword evidence="1" id="KW-0812">Transmembrane</keyword>
<evidence type="ECO:0000313" key="3">
    <source>
        <dbReference type="Proteomes" id="UP001156389"/>
    </source>
</evidence>
<evidence type="ECO:0000313" key="2">
    <source>
        <dbReference type="EMBL" id="MCT2592747.1"/>
    </source>
</evidence>
<gene>
    <name evidence="2" type="ORF">LHJ74_23015</name>
</gene>
<name>A0ABT2JXW9_9ACTN</name>
<reference evidence="2 3" key="1">
    <citation type="submission" date="2021-10" db="EMBL/GenBank/DDBJ databases">
        <title>Streptomyces gossypii sp. nov., isolated from soil collected from cotton field.</title>
        <authorList>
            <person name="Ge X."/>
            <person name="Chen X."/>
            <person name="Liu W."/>
        </authorList>
    </citation>
    <scope>NUCLEOTIDE SEQUENCE [LARGE SCALE GENOMIC DNA]</scope>
    <source>
        <strain evidence="2 3">N2-109</strain>
    </source>
</reference>
<dbReference type="EMBL" id="JAJAGO010000011">
    <property type="protein sequence ID" value="MCT2592747.1"/>
    <property type="molecule type" value="Genomic_DNA"/>
</dbReference>
<keyword evidence="1" id="KW-1133">Transmembrane helix</keyword>
<evidence type="ECO:0008006" key="4">
    <source>
        <dbReference type="Google" id="ProtNLM"/>
    </source>
</evidence>
<feature type="transmembrane region" description="Helical" evidence="1">
    <location>
        <begin position="29"/>
        <end position="45"/>
    </location>
</feature>
<sequence length="108" mass="11708">MRELGMLGISVGALLMAFFDNITTRQVGLGLWLFGAMLIIDALFFRDGFTAQCLWGLWVGGAVALFQYTDVPRTLTDGNGVWVISAATLAVDVVLPLRTRATRTASPE</sequence>
<comment type="caution">
    <text evidence="2">The sequence shown here is derived from an EMBL/GenBank/DDBJ whole genome shotgun (WGS) entry which is preliminary data.</text>
</comment>